<proteinExistence type="predicted"/>
<dbReference type="PANTHER" id="PTHR36836">
    <property type="entry name" value="COLANIC ACID BIOSYNTHESIS PROTEIN WCAK"/>
    <property type="match status" value="1"/>
</dbReference>
<evidence type="ECO:0000313" key="2">
    <source>
        <dbReference type="EMBL" id="GIT95837.1"/>
    </source>
</evidence>
<feature type="domain" description="Polysaccharide pyruvyl transferase" evidence="1">
    <location>
        <begin position="13"/>
        <end position="322"/>
    </location>
</feature>
<evidence type="ECO:0000313" key="3">
    <source>
        <dbReference type="Proteomes" id="UP000786693"/>
    </source>
</evidence>
<dbReference type="InterPro" id="IPR007345">
    <property type="entry name" value="Polysacch_pyruvyl_Trfase"/>
</dbReference>
<dbReference type="Pfam" id="PF04230">
    <property type="entry name" value="PS_pyruv_trans"/>
    <property type="match status" value="1"/>
</dbReference>
<gene>
    <name evidence="2" type="ORF">JANAI62_24600</name>
</gene>
<dbReference type="PANTHER" id="PTHR36836:SF1">
    <property type="entry name" value="COLANIC ACID BIOSYNTHESIS PROTEIN WCAK"/>
    <property type="match status" value="1"/>
</dbReference>
<comment type="caution">
    <text evidence="2">The sequence shown here is derived from an EMBL/GenBank/DDBJ whole genome shotgun (WGS) entry which is preliminary data.</text>
</comment>
<organism evidence="2 3">
    <name type="scientific">Jannaschia pagri</name>
    <dbReference type="NCBI Taxonomy" id="2829797"/>
    <lineage>
        <taxon>Bacteria</taxon>
        <taxon>Pseudomonadati</taxon>
        <taxon>Pseudomonadota</taxon>
        <taxon>Alphaproteobacteria</taxon>
        <taxon>Rhodobacterales</taxon>
        <taxon>Roseobacteraceae</taxon>
        <taxon>Jannaschia</taxon>
    </lineage>
</organism>
<dbReference type="Proteomes" id="UP000786693">
    <property type="component" value="Unassembled WGS sequence"/>
</dbReference>
<name>A0ABQ4NN47_9RHOB</name>
<keyword evidence="3" id="KW-1185">Reference proteome</keyword>
<reference evidence="2 3" key="1">
    <citation type="submission" date="2021-05" db="EMBL/GenBank/DDBJ databases">
        <title>Bacteria Genome sequencing.</title>
        <authorList>
            <person name="Takabe Y."/>
            <person name="Nakajima Y."/>
            <person name="Suzuki S."/>
            <person name="Shiozaki T."/>
        </authorList>
    </citation>
    <scope>NUCLEOTIDE SEQUENCE [LARGE SCALE GENOMIC DNA]</scope>
    <source>
        <strain evidence="2 3">AI_62</strain>
    </source>
</reference>
<protein>
    <recommendedName>
        <fullName evidence="1">Polysaccharide pyruvyl transferase domain-containing protein</fullName>
    </recommendedName>
</protein>
<dbReference type="EMBL" id="BPFH01000004">
    <property type="protein sequence ID" value="GIT95837.1"/>
    <property type="molecule type" value="Genomic_DNA"/>
</dbReference>
<sequence>MKITQFGLRYSPNLGDGVIAECVAHGVRTRKPGVDLTHVDLSGRGDFGAVTVRNREMLLAILDRLPLWLRQRLTLWKLGKLMDRLEADWRAAAQCDLAVIGGGQILSDANLNFPIKVGQAARLLREAATPTAIYAVGVSKNWTPKGQALFARLLETDLRMVGPRDAHSLTAWTDQTEGGPTPEVLLDPGLLAAECYGPAKAVSGRIGLCVTDFNLLGHHADGSVAGGAVGPVEFYVGIAEALITKGFDVCLFTNGAAEDRALRARVAAALGQRDGVLVPEDPVRPDDLVSQIGACEAVVAHRLHACIVAYSYGRAIVGLGWDRKLQSFFETVDLAAGFTAAPEITGTDVARLVDTALARGVDASKRAQILDRAWAGIDRLLDCATPPTEG</sequence>
<dbReference type="RefSeq" id="WP_220749325.1">
    <property type="nucleotide sequence ID" value="NZ_BPFH01000004.1"/>
</dbReference>
<evidence type="ECO:0000259" key="1">
    <source>
        <dbReference type="Pfam" id="PF04230"/>
    </source>
</evidence>
<accession>A0ABQ4NN47</accession>